<keyword evidence="2 5" id="KW-0812">Transmembrane</keyword>
<feature type="transmembrane region" description="Helical" evidence="5">
    <location>
        <begin position="129"/>
        <end position="150"/>
    </location>
</feature>
<evidence type="ECO:0000313" key="7">
    <source>
        <dbReference type="EMBL" id="ABJ14383.1"/>
    </source>
</evidence>
<dbReference type="KEGG" id="pau:PA14_66100"/>
<organism evidence="7 8">
    <name type="scientific">Pseudomonas aeruginosa (strain UCBPP-PA14)</name>
    <dbReference type="NCBI Taxonomy" id="208963"/>
    <lineage>
        <taxon>Bacteria</taxon>
        <taxon>Pseudomonadati</taxon>
        <taxon>Pseudomonadota</taxon>
        <taxon>Gammaproteobacteria</taxon>
        <taxon>Pseudomonadales</taxon>
        <taxon>Pseudomonadaceae</taxon>
        <taxon>Pseudomonas</taxon>
    </lineage>
</organism>
<evidence type="ECO:0000256" key="4">
    <source>
        <dbReference type="ARBA" id="ARBA00023136"/>
    </source>
</evidence>
<dbReference type="InterPro" id="IPR051533">
    <property type="entry name" value="WaaL-like"/>
</dbReference>
<dbReference type="BioCyc" id="PAER208963:G1G74-5576-MONOMER"/>
<dbReference type="Proteomes" id="UP000000653">
    <property type="component" value="Chromosome"/>
</dbReference>
<feature type="transmembrane region" description="Helical" evidence="5">
    <location>
        <begin position="165"/>
        <end position="185"/>
    </location>
</feature>
<evidence type="ECO:0000256" key="2">
    <source>
        <dbReference type="ARBA" id="ARBA00022692"/>
    </source>
</evidence>
<dbReference type="EMBL" id="CP000438">
    <property type="protein sequence ID" value="ABJ14383.1"/>
    <property type="molecule type" value="Genomic_DNA"/>
</dbReference>
<evidence type="ECO:0000313" key="8">
    <source>
        <dbReference type="Proteomes" id="UP000000653"/>
    </source>
</evidence>
<dbReference type="PHI-base" id="PHI:9233"/>
<dbReference type="PANTHER" id="PTHR37422">
    <property type="entry name" value="TEICHURONIC ACID BIOSYNTHESIS PROTEIN TUAE"/>
    <property type="match status" value="1"/>
</dbReference>
<protein>
    <submittedName>
        <fullName evidence="7">Putative membrane protein</fullName>
    </submittedName>
</protein>
<dbReference type="AlphaFoldDB" id="A0A0H2ZIL1"/>
<feature type="transmembrane region" description="Helical" evidence="5">
    <location>
        <begin position="237"/>
        <end position="254"/>
    </location>
</feature>
<dbReference type="InterPro" id="IPR007016">
    <property type="entry name" value="O-antigen_ligase-rel_domated"/>
</dbReference>
<evidence type="ECO:0000256" key="5">
    <source>
        <dbReference type="SAM" id="Phobius"/>
    </source>
</evidence>
<comment type="subcellular location">
    <subcellularLocation>
        <location evidence="1">Membrane</location>
        <topology evidence="1">Multi-pass membrane protein</topology>
    </subcellularLocation>
</comment>
<dbReference type="Pfam" id="PF04932">
    <property type="entry name" value="Wzy_C"/>
    <property type="match status" value="1"/>
</dbReference>
<dbReference type="HOGENOM" id="CLU_055393_0_0_6"/>
<name>A0A0H2ZIL1_PSEAB</name>
<evidence type="ECO:0000259" key="6">
    <source>
        <dbReference type="Pfam" id="PF04932"/>
    </source>
</evidence>
<keyword evidence="3 5" id="KW-1133">Transmembrane helix</keyword>
<evidence type="ECO:0000256" key="3">
    <source>
        <dbReference type="ARBA" id="ARBA00022989"/>
    </source>
</evidence>
<feature type="transmembrane region" description="Helical" evidence="5">
    <location>
        <begin position="342"/>
        <end position="359"/>
    </location>
</feature>
<sequence length="399" mass="44752">MFAATRLTRLRHDTSRILSHWILPLGWLALLTGMFWVGDRSDYHRLFYILLAAPTLLFVIIQPQLLRPLTRSPLLIAILAFSAYMMLSLLWSTPENSAGSLFKRPLYIVLLLFCVGILALQAPERLRNITWLAALGAVFAAAVTVVHYHLQTHPAWMRLSGYGALYNPLLSAHVYGAFTVVWLVYWMQSRHLLAPLPLLSLAILCCLLLSTGSRTPLIAITACLGWLLIAGNQKKTLIVIGLAALGMIVAYIFNPELLTQRGVSFRPEIWSESLRQIGEHPWLGHGYDHPMRIKLANGMLLADPHNIELGVLFAGGIVGLLLWSAIYALAFIFAWKNRRDPMVLLASTWLVFGLASGLTEGNAFMSRPKEHWFLIWIPLALLYALWVQKSARDKNETAS</sequence>
<feature type="transmembrane region" description="Helical" evidence="5">
    <location>
        <begin position="105"/>
        <end position="122"/>
    </location>
</feature>
<feature type="domain" description="O-antigen ligase-related" evidence="6">
    <location>
        <begin position="200"/>
        <end position="323"/>
    </location>
</feature>
<dbReference type="GO" id="GO:0016020">
    <property type="term" value="C:membrane"/>
    <property type="evidence" value="ECO:0007669"/>
    <property type="project" value="UniProtKB-SubCell"/>
</dbReference>
<keyword evidence="4 5" id="KW-0472">Membrane</keyword>
<feature type="transmembrane region" description="Helical" evidence="5">
    <location>
        <begin position="192"/>
        <end position="210"/>
    </location>
</feature>
<dbReference type="PANTHER" id="PTHR37422:SF13">
    <property type="entry name" value="LIPOPOLYSACCHARIDE BIOSYNTHESIS PROTEIN PA4999-RELATED"/>
    <property type="match status" value="1"/>
</dbReference>
<dbReference type="RefSeq" id="WP_003141743.1">
    <property type="nucleotide sequence ID" value="NC_008463.1"/>
</dbReference>
<proteinExistence type="predicted"/>
<feature type="transmembrane region" description="Helical" evidence="5">
    <location>
        <begin position="73"/>
        <end position="93"/>
    </location>
</feature>
<feature type="transmembrane region" description="Helical" evidence="5">
    <location>
        <begin position="309"/>
        <end position="335"/>
    </location>
</feature>
<evidence type="ECO:0000256" key="1">
    <source>
        <dbReference type="ARBA" id="ARBA00004141"/>
    </source>
</evidence>
<reference evidence="7 8" key="1">
    <citation type="journal article" date="2006" name="Genome Biol.">
        <title>Genomic analysis reveals that Pseudomonas aeruginosa virulence is combinatorial.</title>
        <authorList>
            <person name="Lee D.G."/>
            <person name="Urbach J.M."/>
            <person name="Wu G."/>
            <person name="Liberati N.T."/>
            <person name="Feinbaum R.L."/>
            <person name="Miyata S."/>
            <person name="Diggins L.T."/>
            <person name="He J."/>
            <person name="Saucier M."/>
            <person name="Deziel E."/>
            <person name="Friedman L."/>
            <person name="Li L."/>
            <person name="Grills G."/>
            <person name="Montgomery K."/>
            <person name="Kucherlapati R."/>
            <person name="Rahme L.G."/>
            <person name="Ausubel F.M."/>
        </authorList>
    </citation>
    <scope>NUCLEOTIDE SEQUENCE [LARGE SCALE GENOMIC DNA]</scope>
    <source>
        <strain evidence="7 8">UCBPP-PA14</strain>
    </source>
</reference>
<feature type="transmembrane region" description="Helical" evidence="5">
    <location>
        <begin position="371"/>
        <end position="387"/>
    </location>
</feature>
<gene>
    <name evidence="7" type="ordered locus">PA14_66100</name>
</gene>
<feature type="transmembrane region" description="Helical" evidence="5">
    <location>
        <begin position="43"/>
        <end position="61"/>
    </location>
</feature>
<feature type="transmembrane region" description="Helical" evidence="5">
    <location>
        <begin position="21"/>
        <end position="37"/>
    </location>
</feature>
<accession>A0A0H2ZIL1</accession>
<feature type="transmembrane region" description="Helical" evidence="5">
    <location>
        <begin position="216"/>
        <end position="232"/>
    </location>
</feature>